<keyword evidence="2" id="KW-1185">Reference proteome</keyword>
<gene>
    <name evidence="1" type="ORF">A4X13_0g8414</name>
</gene>
<reference evidence="1" key="2">
    <citation type="journal article" date="2019" name="IMA Fungus">
        <title>Genome sequencing and comparison of five Tilletia species to identify candidate genes for the detection of regulated species infecting wheat.</title>
        <authorList>
            <person name="Nguyen H.D.T."/>
            <person name="Sultana T."/>
            <person name="Kesanakurti P."/>
            <person name="Hambleton S."/>
        </authorList>
    </citation>
    <scope>NUCLEOTIDE SEQUENCE</scope>
    <source>
        <strain evidence="1">DAOMC 236416</strain>
    </source>
</reference>
<evidence type="ECO:0000313" key="1">
    <source>
        <dbReference type="EMBL" id="KAE8238704.1"/>
    </source>
</evidence>
<accession>A0A8T8SF02</accession>
<dbReference type="AlphaFoldDB" id="A0A8T8SF02"/>
<sequence>MRSTSSLESLIKVLNLTEADIWSMDEAGVQHGVASNTSSSTLYQIAREKDMTPANTKTVYAARGIWPFTGLAALC</sequence>
<organism evidence="1 2">
    <name type="scientific">Tilletia indica</name>
    <dbReference type="NCBI Taxonomy" id="43049"/>
    <lineage>
        <taxon>Eukaryota</taxon>
        <taxon>Fungi</taxon>
        <taxon>Dikarya</taxon>
        <taxon>Basidiomycota</taxon>
        <taxon>Ustilaginomycotina</taxon>
        <taxon>Exobasidiomycetes</taxon>
        <taxon>Tilletiales</taxon>
        <taxon>Tilletiaceae</taxon>
        <taxon>Tilletia</taxon>
    </lineage>
</organism>
<name>A0A8T8SF02_9BASI</name>
<dbReference type="Proteomes" id="UP000077521">
    <property type="component" value="Unassembled WGS sequence"/>
</dbReference>
<evidence type="ECO:0000313" key="2">
    <source>
        <dbReference type="Proteomes" id="UP000077521"/>
    </source>
</evidence>
<proteinExistence type="predicted"/>
<comment type="caution">
    <text evidence="1">The sequence shown here is derived from an EMBL/GenBank/DDBJ whole genome shotgun (WGS) entry which is preliminary data.</text>
</comment>
<protein>
    <submittedName>
        <fullName evidence="1">Uncharacterized protein</fullName>
    </submittedName>
</protein>
<dbReference type="EMBL" id="LWDF02001450">
    <property type="protein sequence ID" value="KAE8238704.1"/>
    <property type="molecule type" value="Genomic_DNA"/>
</dbReference>
<reference evidence="1" key="1">
    <citation type="submission" date="2016-04" db="EMBL/GenBank/DDBJ databases">
        <authorList>
            <person name="Nguyen H.D."/>
            <person name="Samba Siva P."/>
            <person name="Cullis J."/>
            <person name="Levesque C.A."/>
            <person name="Hambleton S."/>
        </authorList>
    </citation>
    <scope>NUCLEOTIDE SEQUENCE</scope>
    <source>
        <strain evidence="1">DAOMC 236416</strain>
    </source>
</reference>